<keyword evidence="1" id="KW-0472">Membrane</keyword>
<keyword evidence="1" id="KW-0812">Transmembrane</keyword>
<dbReference type="NCBIfam" id="TIGR02327">
    <property type="entry name" value="int_mem_ywzB"/>
    <property type="match status" value="1"/>
</dbReference>
<protein>
    <submittedName>
        <fullName evidence="2">DUF1146 domain-containing protein</fullName>
    </submittedName>
</protein>
<sequence length="74" mass="8415">MTAGFVALAQIITEFIFIYVSFVLLNSIPFERFMKRPAYAQLMKVFLAIVMGYVISLFFINFVTQVQALRGIVG</sequence>
<dbReference type="OrthoDB" id="2237209at2"/>
<dbReference type="InterPro" id="IPR009526">
    <property type="entry name" value="DUF1146"/>
</dbReference>
<feature type="transmembrane region" description="Helical" evidence="1">
    <location>
        <begin position="6"/>
        <end position="25"/>
    </location>
</feature>
<dbReference type="EMBL" id="CP037940">
    <property type="protein sequence ID" value="QBO36734.1"/>
    <property type="molecule type" value="Genomic_DNA"/>
</dbReference>
<keyword evidence="1" id="KW-1133">Transmembrane helix</keyword>
<dbReference type="RefSeq" id="WP_133363811.1">
    <property type="nucleotide sequence ID" value="NZ_CP037940.1"/>
</dbReference>
<accession>A0A4P6YVB9</accession>
<dbReference type="KEGG" id="wei:EQG49_09805"/>
<evidence type="ECO:0000313" key="2">
    <source>
        <dbReference type="EMBL" id="QBO36734.1"/>
    </source>
</evidence>
<organism evidence="2 3">
    <name type="scientific">Periweissella cryptocerci</name>
    <dbReference type="NCBI Taxonomy" id="2506420"/>
    <lineage>
        <taxon>Bacteria</taxon>
        <taxon>Bacillati</taxon>
        <taxon>Bacillota</taxon>
        <taxon>Bacilli</taxon>
        <taxon>Lactobacillales</taxon>
        <taxon>Lactobacillaceae</taxon>
        <taxon>Periweissella</taxon>
    </lineage>
</organism>
<feature type="transmembrane region" description="Helical" evidence="1">
    <location>
        <begin position="45"/>
        <end position="64"/>
    </location>
</feature>
<dbReference type="Pfam" id="PF06612">
    <property type="entry name" value="DUF1146"/>
    <property type="match status" value="1"/>
</dbReference>
<proteinExistence type="predicted"/>
<name>A0A4P6YVB9_9LACO</name>
<dbReference type="AlphaFoldDB" id="A0A4P6YVB9"/>
<evidence type="ECO:0000313" key="3">
    <source>
        <dbReference type="Proteomes" id="UP000292886"/>
    </source>
</evidence>
<keyword evidence="3" id="KW-1185">Reference proteome</keyword>
<gene>
    <name evidence="2" type="ORF">EQG49_09805</name>
</gene>
<reference evidence="3" key="1">
    <citation type="submission" date="2019-03" db="EMBL/GenBank/DDBJ databases">
        <title>Weissella sp. 26KH-42 Genome sequencing.</title>
        <authorList>
            <person name="Heo J."/>
            <person name="Kim S.-J."/>
            <person name="Kim J.-S."/>
            <person name="Hong S.-B."/>
            <person name="Kwon S.-W."/>
        </authorList>
    </citation>
    <scope>NUCLEOTIDE SEQUENCE [LARGE SCALE GENOMIC DNA]</scope>
    <source>
        <strain evidence="3">26KH-42</strain>
    </source>
</reference>
<dbReference type="Proteomes" id="UP000292886">
    <property type="component" value="Chromosome"/>
</dbReference>
<evidence type="ECO:0000256" key="1">
    <source>
        <dbReference type="SAM" id="Phobius"/>
    </source>
</evidence>